<dbReference type="GO" id="GO:0016705">
    <property type="term" value="F:oxidoreductase activity, acting on paired donors, with incorporation or reduction of molecular oxygen"/>
    <property type="evidence" value="ECO:0007669"/>
    <property type="project" value="InterPro"/>
</dbReference>
<evidence type="ECO:0000256" key="7">
    <source>
        <dbReference type="ARBA" id="ARBA00022824"/>
    </source>
</evidence>
<dbReference type="AlphaFoldDB" id="A0AAV8XH06"/>
<keyword evidence="14" id="KW-1185">Reference proteome</keyword>
<comment type="subcellular location">
    <subcellularLocation>
        <location evidence="3">Endoplasmic reticulum membrane</location>
        <topology evidence="3">Peripheral membrane protein</topology>
    </subcellularLocation>
    <subcellularLocation>
        <location evidence="2">Microsome membrane</location>
        <topology evidence="2">Peripheral membrane protein</topology>
    </subcellularLocation>
</comment>
<evidence type="ECO:0000256" key="2">
    <source>
        <dbReference type="ARBA" id="ARBA00004174"/>
    </source>
</evidence>
<proteinExistence type="inferred from homology"/>
<keyword evidence="9" id="KW-0560">Oxidoreductase</keyword>
<comment type="cofactor">
    <cofactor evidence="1">
        <name>heme</name>
        <dbReference type="ChEBI" id="CHEBI:30413"/>
    </cofactor>
</comment>
<dbReference type="SUPFAM" id="SSF48264">
    <property type="entry name" value="Cytochrome P450"/>
    <property type="match status" value="1"/>
</dbReference>
<keyword evidence="7" id="KW-0256">Endoplasmic reticulum</keyword>
<protein>
    <recommendedName>
        <fullName evidence="15">Cytochrome P450</fullName>
    </recommendedName>
</protein>
<dbReference type="GO" id="GO:0005789">
    <property type="term" value="C:endoplasmic reticulum membrane"/>
    <property type="evidence" value="ECO:0007669"/>
    <property type="project" value="UniProtKB-SubCell"/>
</dbReference>
<dbReference type="EMBL" id="JAPWTK010000574">
    <property type="protein sequence ID" value="KAJ8938250.1"/>
    <property type="molecule type" value="Genomic_DNA"/>
</dbReference>
<accession>A0AAV8XH06</accession>
<comment type="caution">
    <text evidence="13">The sequence shown here is derived from an EMBL/GenBank/DDBJ whole genome shotgun (WGS) entry which is preliminary data.</text>
</comment>
<keyword evidence="8" id="KW-0492">Microsome</keyword>
<keyword evidence="12" id="KW-0472">Membrane</keyword>
<dbReference type="GO" id="GO:0004497">
    <property type="term" value="F:monooxygenase activity"/>
    <property type="evidence" value="ECO:0007669"/>
    <property type="project" value="UniProtKB-KW"/>
</dbReference>
<name>A0AAV8XH06_9CUCU</name>
<organism evidence="13 14">
    <name type="scientific">Aromia moschata</name>
    <dbReference type="NCBI Taxonomy" id="1265417"/>
    <lineage>
        <taxon>Eukaryota</taxon>
        <taxon>Metazoa</taxon>
        <taxon>Ecdysozoa</taxon>
        <taxon>Arthropoda</taxon>
        <taxon>Hexapoda</taxon>
        <taxon>Insecta</taxon>
        <taxon>Pterygota</taxon>
        <taxon>Neoptera</taxon>
        <taxon>Endopterygota</taxon>
        <taxon>Coleoptera</taxon>
        <taxon>Polyphaga</taxon>
        <taxon>Cucujiformia</taxon>
        <taxon>Chrysomeloidea</taxon>
        <taxon>Cerambycidae</taxon>
        <taxon>Cerambycinae</taxon>
        <taxon>Callichromatini</taxon>
        <taxon>Aromia</taxon>
    </lineage>
</organism>
<keyword evidence="5" id="KW-0349">Heme</keyword>
<evidence type="ECO:0000256" key="12">
    <source>
        <dbReference type="ARBA" id="ARBA00023136"/>
    </source>
</evidence>
<sequence length="297" mass="34340">MDTACSAFGFNSLEVLDTANSLLKEKSRSGFLHYFHLVYPSFKMGSRSTGDLQNYLQNMMDLRKKNDIREDDIIQAFIDILNEVNDSFSVNEAAEEMFDIFVDNLIYSYSTLLFCLYELAVNEDVQQDAIGEIRRHKKQKNQITEDSLKALTYLDMVIKETLRKYPPVPIVFNKCEEDYNIPDVDLRLPKGTFVFVSIFGIHHDLDNFPDPEKFNPDRFSEENMKFVKPNTYLPFGYSLRRDIGIRLTTTQIKLGLLNILSSFSVSLDKSHTLAFNNKKLPVCPEEPLPLKFEPLKD</sequence>
<evidence type="ECO:0000313" key="13">
    <source>
        <dbReference type="EMBL" id="KAJ8938250.1"/>
    </source>
</evidence>
<dbReference type="InterPro" id="IPR001128">
    <property type="entry name" value="Cyt_P450"/>
</dbReference>
<dbReference type="InterPro" id="IPR036396">
    <property type="entry name" value="Cyt_P450_sf"/>
</dbReference>
<dbReference type="GO" id="GO:0020037">
    <property type="term" value="F:heme binding"/>
    <property type="evidence" value="ECO:0007669"/>
    <property type="project" value="InterPro"/>
</dbReference>
<dbReference type="PRINTS" id="PR00463">
    <property type="entry name" value="EP450I"/>
</dbReference>
<evidence type="ECO:0000256" key="5">
    <source>
        <dbReference type="ARBA" id="ARBA00022617"/>
    </source>
</evidence>
<evidence type="ECO:0008006" key="15">
    <source>
        <dbReference type="Google" id="ProtNLM"/>
    </source>
</evidence>
<dbReference type="Gene3D" id="1.10.630.10">
    <property type="entry name" value="Cytochrome P450"/>
    <property type="match status" value="1"/>
</dbReference>
<dbReference type="PANTHER" id="PTHR24292:SF54">
    <property type="entry name" value="CYP9F3-RELATED"/>
    <property type="match status" value="1"/>
</dbReference>
<evidence type="ECO:0000256" key="11">
    <source>
        <dbReference type="ARBA" id="ARBA00023033"/>
    </source>
</evidence>
<dbReference type="PANTHER" id="PTHR24292">
    <property type="entry name" value="CYTOCHROME P450"/>
    <property type="match status" value="1"/>
</dbReference>
<dbReference type="Proteomes" id="UP001162162">
    <property type="component" value="Unassembled WGS sequence"/>
</dbReference>
<evidence type="ECO:0000256" key="4">
    <source>
        <dbReference type="ARBA" id="ARBA00010617"/>
    </source>
</evidence>
<evidence type="ECO:0000256" key="1">
    <source>
        <dbReference type="ARBA" id="ARBA00001971"/>
    </source>
</evidence>
<comment type="similarity">
    <text evidence="4">Belongs to the cytochrome P450 family.</text>
</comment>
<dbReference type="GO" id="GO:0005506">
    <property type="term" value="F:iron ion binding"/>
    <property type="evidence" value="ECO:0007669"/>
    <property type="project" value="InterPro"/>
</dbReference>
<evidence type="ECO:0000256" key="9">
    <source>
        <dbReference type="ARBA" id="ARBA00023002"/>
    </source>
</evidence>
<evidence type="ECO:0000256" key="10">
    <source>
        <dbReference type="ARBA" id="ARBA00023004"/>
    </source>
</evidence>
<evidence type="ECO:0000256" key="8">
    <source>
        <dbReference type="ARBA" id="ARBA00022848"/>
    </source>
</evidence>
<dbReference type="InterPro" id="IPR050476">
    <property type="entry name" value="Insect_CytP450_Detox"/>
</dbReference>
<keyword evidence="11" id="KW-0503">Monooxygenase</keyword>
<evidence type="ECO:0000256" key="6">
    <source>
        <dbReference type="ARBA" id="ARBA00022723"/>
    </source>
</evidence>
<keyword evidence="6" id="KW-0479">Metal-binding</keyword>
<reference evidence="13" key="1">
    <citation type="journal article" date="2023" name="Insect Mol. Biol.">
        <title>Genome sequencing provides insights into the evolution of gene families encoding plant cell wall-degrading enzymes in longhorned beetles.</title>
        <authorList>
            <person name="Shin N.R."/>
            <person name="Okamura Y."/>
            <person name="Kirsch R."/>
            <person name="Pauchet Y."/>
        </authorList>
    </citation>
    <scope>NUCLEOTIDE SEQUENCE</scope>
    <source>
        <strain evidence="13">AMC_N1</strain>
    </source>
</reference>
<dbReference type="Pfam" id="PF00067">
    <property type="entry name" value="p450"/>
    <property type="match status" value="1"/>
</dbReference>
<keyword evidence="10" id="KW-0408">Iron</keyword>
<dbReference type="InterPro" id="IPR002401">
    <property type="entry name" value="Cyt_P450_E_grp-I"/>
</dbReference>
<evidence type="ECO:0000256" key="3">
    <source>
        <dbReference type="ARBA" id="ARBA00004406"/>
    </source>
</evidence>
<evidence type="ECO:0000313" key="14">
    <source>
        <dbReference type="Proteomes" id="UP001162162"/>
    </source>
</evidence>
<gene>
    <name evidence="13" type="ORF">NQ318_001783</name>
</gene>